<dbReference type="RefSeq" id="WP_377259731.1">
    <property type="nucleotide sequence ID" value="NZ_JBHLUH010000077.1"/>
</dbReference>
<keyword evidence="3" id="KW-1185">Reference proteome</keyword>
<gene>
    <name evidence="2" type="ORF">ACFFIA_35125</name>
</gene>
<accession>A0ABV6ME74</accession>
<dbReference type="EMBL" id="JBHLUH010000077">
    <property type="protein sequence ID" value="MFC0532864.1"/>
    <property type="molecule type" value="Genomic_DNA"/>
</dbReference>
<feature type="region of interest" description="Disordered" evidence="1">
    <location>
        <begin position="1"/>
        <end position="32"/>
    </location>
</feature>
<evidence type="ECO:0000256" key="1">
    <source>
        <dbReference type="SAM" id="MobiDB-lite"/>
    </source>
</evidence>
<proteinExistence type="predicted"/>
<evidence type="ECO:0000313" key="2">
    <source>
        <dbReference type="EMBL" id="MFC0532864.1"/>
    </source>
</evidence>
<reference evidence="2 3" key="1">
    <citation type="submission" date="2024-09" db="EMBL/GenBank/DDBJ databases">
        <authorList>
            <person name="Sun Q."/>
            <person name="Mori K."/>
        </authorList>
    </citation>
    <scope>NUCLEOTIDE SEQUENCE [LARGE SCALE GENOMIC DNA]</scope>
    <source>
        <strain evidence="2 3">TBRC 3947</strain>
    </source>
</reference>
<name>A0ABV6ME74_9ACTN</name>
<feature type="compositionally biased region" description="Basic and acidic residues" evidence="1">
    <location>
        <begin position="1"/>
        <end position="12"/>
    </location>
</feature>
<sequence length="73" mass="8312">MIEAPRRPRSEWLRGWASTRSPTRGPSLSRPCRARRSRSRCAWRENEPDEKVSDLADRAFALLESGINYPAAG</sequence>
<evidence type="ECO:0000313" key="3">
    <source>
        <dbReference type="Proteomes" id="UP001589867"/>
    </source>
</evidence>
<comment type="caution">
    <text evidence="2">The sequence shown here is derived from an EMBL/GenBank/DDBJ whole genome shotgun (WGS) entry which is preliminary data.</text>
</comment>
<dbReference type="Proteomes" id="UP001589867">
    <property type="component" value="Unassembled WGS sequence"/>
</dbReference>
<organism evidence="2 3">
    <name type="scientific">Phytohabitans kaempferiae</name>
    <dbReference type="NCBI Taxonomy" id="1620943"/>
    <lineage>
        <taxon>Bacteria</taxon>
        <taxon>Bacillati</taxon>
        <taxon>Actinomycetota</taxon>
        <taxon>Actinomycetes</taxon>
        <taxon>Micromonosporales</taxon>
        <taxon>Micromonosporaceae</taxon>
    </lineage>
</organism>
<protein>
    <submittedName>
        <fullName evidence="2">Uncharacterized protein</fullName>
    </submittedName>
</protein>